<comment type="catalytic activity">
    <reaction evidence="1">
        <text>Hydrolysis of alkylated DNA, releasing 3-methyladenine, 3-methylguanine, 7-methylguanine and 7-methyladenine.</text>
        <dbReference type="EC" id="3.2.2.21"/>
    </reaction>
</comment>
<dbReference type="SUPFAM" id="SSF48150">
    <property type="entry name" value="DNA-glycosylase"/>
    <property type="match status" value="1"/>
</dbReference>
<dbReference type="EMBL" id="RQGN01000104">
    <property type="protein sequence ID" value="TGL92757.1"/>
    <property type="molecule type" value="Genomic_DNA"/>
</dbReference>
<keyword evidence="3" id="KW-0227">DNA damage</keyword>
<dbReference type="GO" id="GO:0032131">
    <property type="term" value="F:alkylated DNA binding"/>
    <property type="evidence" value="ECO:0007669"/>
    <property type="project" value="TreeGrafter"/>
</dbReference>
<dbReference type="EC" id="3.2.2.21" evidence="2"/>
<dbReference type="CDD" id="cd00056">
    <property type="entry name" value="ENDO3c"/>
    <property type="match status" value="1"/>
</dbReference>
<feature type="domain" description="HhH-GPD" evidence="6">
    <location>
        <begin position="54"/>
        <end position="206"/>
    </location>
</feature>
<dbReference type="Gene3D" id="1.10.340.30">
    <property type="entry name" value="Hypothetical protein, domain 2"/>
    <property type="match status" value="1"/>
</dbReference>
<dbReference type="InterPro" id="IPR003265">
    <property type="entry name" value="HhH-GPD_domain"/>
</dbReference>
<protein>
    <recommendedName>
        <fullName evidence="2">DNA-3-methyladenine glycosylase II</fullName>
        <ecNumber evidence="2">3.2.2.21</ecNumber>
    </recommendedName>
</protein>
<dbReference type="RefSeq" id="WP_135672511.1">
    <property type="nucleotide sequence ID" value="NZ_RQGN01000104.1"/>
</dbReference>
<evidence type="ECO:0000259" key="6">
    <source>
        <dbReference type="SMART" id="SM00478"/>
    </source>
</evidence>
<dbReference type="GO" id="GO:0032993">
    <property type="term" value="C:protein-DNA complex"/>
    <property type="evidence" value="ECO:0007669"/>
    <property type="project" value="TreeGrafter"/>
</dbReference>
<organism evidence="7 8">
    <name type="scientific">Leptospira barantonii</name>
    <dbReference type="NCBI Taxonomy" id="2023184"/>
    <lineage>
        <taxon>Bacteria</taxon>
        <taxon>Pseudomonadati</taxon>
        <taxon>Spirochaetota</taxon>
        <taxon>Spirochaetia</taxon>
        <taxon>Leptospirales</taxon>
        <taxon>Leptospiraceae</taxon>
        <taxon>Leptospira</taxon>
    </lineage>
</organism>
<evidence type="ECO:0000256" key="5">
    <source>
        <dbReference type="SAM" id="Coils"/>
    </source>
</evidence>
<dbReference type="GO" id="GO:0006307">
    <property type="term" value="P:DNA alkylation repair"/>
    <property type="evidence" value="ECO:0007669"/>
    <property type="project" value="TreeGrafter"/>
</dbReference>
<keyword evidence="5" id="KW-0175">Coiled coil</keyword>
<evidence type="ECO:0000313" key="8">
    <source>
        <dbReference type="Proteomes" id="UP000298429"/>
    </source>
</evidence>
<evidence type="ECO:0000256" key="4">
    <source>
        <dbReference type="ARBA" id="ARBA00023204"/>
    </source>
</evidence>
<dbReference type="GO" id="GO:0043916">
    <property type="term" value="F:DNA-7-methylguanine glycosylase activity"/>
    <property type="evidence" value="ECO:0007669"/>
    <property type="project" value="TreeGrafter"/>
</dbReference>
<dbReference type="SMART" id="SM00478">
    <property type="entry name" value="ENDO3c"/>
    <property type="match status" value="1"/>
</dbReference>
<dbReference type="PANTHER" id="PTHR43003">
    <property type="entry name" value="DNA-3-METHYLADENINE GLYCOSYLASE"/>
    <property type="match status" value="1"/>
</dbReference>
<gene>
    <name evidence="7" type="ORF">EHQ76_19495</name>
</gene>
<evidence type="ECO:0000256" key="3">
    <source>
        <dbReference type="ARBA" id="ARBA00022763"/>
    </source>
</evidence>
<dbReference type="GO" id="GO:0006285">
    <property type="term" value="P:base-excision repair, AP site formation"/>
    <property type="evidence" value="ECO:0007669"/>
    <property type="project" value="TreeGrafter"/>
</dbReference>
<reference evidence="7 8" key="1">
    <citation type="journal article" date="2019" name="PLoS Negl. Trop. Dis.">
        <title>Revisiting the worldwide diversity of Leptospira species in the environment.</title>
        <authorList>
            <person name="Vincent A.T."/>
            <person name="Schiettekatte O."/>
            <person name="Bourhy P."/>
            <person name="Veyrier F.J."/>
            <person name="Picardeau M."/>
        </authorList>
    </citation>
    <scope>NUCLEOTIDE SEQUENCE [LARGE SCALE GENOMIC DNA]</scope>
    <source>
        <strain evidence="7 8">201702444</strain>
    </source>
</reference>
<dbReference type="Gene3D" id="1.10.1670.40">
    <property type="match status" value="1"/>
</dbReference>
<proteinExistence type="predicted"/>
<dbReference type="Pfam" id="PF00730">
    <property type="entry name" value="HhH-GPD"/>
    <property type="match status" value="1"/>
</dbReference>
<dbReference type="InterPro" id="IPR011257">
    <property type="entry name" value="DNA_glycosylase"/>
</dbReference>
<dbReference type="InterPro" id="IPR051912">
    <property type="entry name" value="Alkylbase_DNA_Glycosylase/TA"/>
</dbReference>
<feature type="coiled-coil region" evidence="5">
    <location>
        <begin position="53"/>
        <end position="80"/>
    </location>
</feature>
<evidence type="ECO:0000313" key="7">
    <source>
        <dbReference type="EMBL" id="TGL92757.1"/>
    </source>
</evidence>
<keyword evidence="4" id="KW-0234">DNA repair</keyword>
<dbReference type="GO" id="GO:0005737">
    <property type="term" value="C:cytoplasm"/>
    <property type="evidence" value="ECO:0007669"/>
    <property type="project" value="TreeGrafter"/>
</dbReference>
<dbReference type="AlphaFoldDB" id="A0A5F2AXM2"/>
<dbReference type="GO" id="GO:0008725">
    <property type="term" value="F:DNA-3-methyladenine glycosylase activity"/>
    <property type="evidence" value="ECO:0007669"/>
    <property type="project" value="TreeGrafter"/>
</dbReference>
<name>A0A5F2AXM2_9LEPT</name>
<accession>A0A5F2AXM2</accession>
<evidence type="ECO:0000256" key="2">
    <source>
        <dbReference type="ARBA" id="ARBA00012000"/>
    </source>
</evidence>
<dbReference type="Proteomes" id="UP000298429">
    <property type="component" value="Unassembled WGS sequence"/>
</dbReference>
<comment type="caution">
    <text evidence="7">The sequence shown here is derived from an EMBL/GenBank/DDBJ whole genome shotgun (WGS) entry which is preliminary data.</text>
</comment>
<evidence type="ECO:0000256" key="1">
    <source>
        <dbReference type="ARBA" id="ARBA00000086"/>
    </source>
</evidence>
<sequence>MKETIRKFEKEEFHSICDRLSKKDRELHSILLKYGYPPFWSRKPNFETLVHIILEQQVSLASAKAALDKLKEKIGAVTAKKILLLSDIELRECYFSRQKTVYVRHLATAVLSKQLSIGALSEKPDEEIRNELVSIKGIGNWTVDVFLLMALHRSDIFPIGDLALIQSFKKVKNLPADASKEKILSIAETWKPFRSVAAMILWHSYIKDKNIKI</sequence>
<dbReference type="PANTHER" id="PTHR43003:SF5">
    <property type="entry name" value="DNA-3-METHYLADENINE GLYCOSYLASE"/>
    <property type="match status" value="1"/>
</dbReference>
<dbReference type="OrthoDB" id="9783680at2"/>